<dbReference type="EMBL" id="MRZV01001598">
    <property type="protein sequence ID" value="PIK36898.1"/>
    <property type="molecule type" value="Genomic_DNA"/>
</dbReference>
<dbReference type="AlphaFoldDB" id="A0A2G8JME5"/>
<reference evidence="9 10" key="1">
    <citation type="journal article" date="2017" name="PLoS Biol.">
        <title>The sea cucumber genome provides insights into morphological evolution and visceral regeneration.</title>
        <authorList>
            <person name="Zhang X."/>
            <person name="Sun L."/>
            <person name="Yuan J."/>
            <person name="Sun Y."/>
            <person name="Gao Y."/>
            <person name="Zhang L."/>
            <person name="Li S."/>
            <person name="Dai H."/>
            <person name="Hamel J.F."/>
            <person name="Liu C."/>
            <person name="Yu Y."/>
            <person name="Liu S."/>
            <person name="Lin W."/>
            <person name="Guo K."/>
            <person name="Jin S."/>
            <person name="Xu P."/>
            <person name="Storey K.B."/>
            <person name="Huan P."/>
            <person name="Zhang T."/>
            <person name="Zhou Y."/>
            <person name="Zhang J."/>
            <person name="Lin C."/>
            <person name="Li X."/>
            <person name="Xing L."/>
            <person name="Huo D."/>
            <person name="Sun M."/>
            <person name="Wang L."/>
            <person name="Mercier A."/>
            <person name="Li F."/>
            <person name="Yang H."/>
            <person name="Xiang J."/>
        </authorList>
    </citation>
    <scope>NUCLEOTIDE SEQUENCE [LARGE SCALE GENOMIC DNA]</scope>
    <source>
        <strain evidence="9">Shaxun</strain>
        <tissue evidence="9">Muscle</tissue>
    </source>
</reference>
<feature type="region of interest" description="Disordered" evidence="6">
    <location>
        <begin position="167"/>
        <end position="188"/>
    </location>
</feature>
<sequence>MTSTGQVVKTVHTTTTTTTATSTGSGLSFRLEYLTSVQGIALFLALFYSLVSFIVIIIGTDNDFLGGTYALYLTTSFFSFAYCLFTYLSLLTNLRSKMPLPWNLVDVFAYFILFVLMLISSSLVLAKGRRKAAGSAGTLGFIVVQGYFGLALLAIRDYRFSRSLTQAGDGATSNTPTGSMPSNLDPAY</sequence>
<name>A0A2G8JME5_STIJA</name>
<feature type="transmembrane region" description="Helical" evidence="7">
    <location>
        <begin position="40"/>
        <end position="58"/>
    </location>
</feature>
<dbReference type="Proteomes" id="UP000230750">
    <property type="component" value="Unassembled WGS sequence"/>
</dbReference>
<evidence type="ECO:0000256" key="3">
    <source>
        <dbReference type="ARBA" id="ARBA00022989"/>
    </source>
</evidence>
<evidence type="ECO:0000313" key="10">
    <source>
        <dbReference type="Proteomes" id="UP000230750"/>
    </source>
</evidence>
<organism evidence="9 10">
    <name type="scientific">Stichopus japonicus</name>
    <name type="common">Sea cucumber</name>
    <dbReference type="NCBI Taxonomy" id="307972"/>
    <lineage>
        <taxon>Eukaryota</taxon>
        <taxon>Metazoa</taxon>
        <taxon>Echinodermata</taxon>
        <taxon>Eleutherozoa</taxon>
        <taxon>Echinozoa</taxon>
        <taxon>Holothuroidea</taxon>
        <taxon>Aspidochirotacea</taxon>
        <taxon>Aspidochirotida</taxon>
        <taxon>Stichopodidae</taxon>
        <taxon>Apostichopus</taxon>
    </lineage>
</organism>
<keyword evidence="2 5" id="KW-0812">Transmembrane</keyword>
<feature type="compositionally biased region" description="Polar residues" evidence="6">
    <location>
        <begin position="167"/>
        <end position="182"/>
    </location>
</feature>
<dbReference type="GO" id="GO:0016020">
    <property type="term" value="C:membrane"/>
    <property type="evidence" value="ECO:0007669"/>
    <property type="project" value="UniProtKB-SubCell"/>
</dbReference>
<dbReference type="PROSITE" id="PS51225">
    <property type="entry name" value="MARVEL"/>
    <property type="match status" value="1"/>
</dbReference>
<feature type="transmembrane region" description="Helical" evidence="7">
    <location>
        <begin position="70"/>
        <end position="92"/>
    </location>
</feature>
<dbReference type="InterPro" id="IPR008253">
    <property type="entry name" value="Marvel"/>
</dbReference>
<evidence type="ECO:0000259" key="8">
    <source>
        <dbReference type="PROSITE" id="PS51225"/>
    </source>
</evidence>
<keyword evidence="10" id="KW-1185">Reference proteome</keyword>
<keyword evidence="4 5" id="KW-0472">Membrane</keyword>
<dbReference type="OrthoDB" id="10028364at2759"/>
<evidence type="ECO:0000256" key="5">
    <source>
        <dbReference type="PROSITE-ProRule" id="PRU00581"/>
    </source>
</evidence>
<evidence type="ECO:0000256" key="2">
    <source>
        <dbReference type="ARBA" id="ARBA00022692"/>
    </source>
</evidence>
<comment type="caution">
    <text evidence="9">The sequence shown here is derived from an EMBL/GenBank/DDBJ whole genome shotgun (WGS) entry which is preliminary data.</text>
</comment>
<accession>A0A2G8JME5</accession>
<comment type="subcellular location">
    <subcellularLocation>
        <location evidence="1">Membrane</location>
        <topology evidence="1">Multi-pass membrane protein</topology>
    </subcellularLocation>
</comment>
<protein>
    <recommendedName>
        <fullName evidence="8">MARVEL domain-containing protein</fullName>
    </recommendedName>
</protein>
<keyword evidence="3 7" id="KW-1133">Transmembrane helix</keyword>
<evidence type="ECO:0000256" key="4">
    <source>
        <dbReference type="ARBA" id="ARBA00023136"/>
    </source>
</evidence>
<feature type="transmembrane region" description="Helical" evidence="7">
    <location>
        <begin position="104"/>
        <end position="126"/>
    </location>
</feature>
<evidence type="ECO:0000256" key="1">
    <source>
        <dbReference type="ARBA" id="ARBA00004141"/>
    </source>
</evidence>
<gene>
    <name evidence="9" type="ORF">BSL78_26268</name>
</gene>
<feature type="domain" description="MARVEL" evidence="8">
    <location>
        <begin position="33"/>
        <end position="159"/>
    </location>
</feature>
<evidence type="ECO:0000256" key="7">
    <source>
        <dbReference type="SAM" id="Phobius"/>
    </source>
</evidence>
<evidence type="ECO:0000256" key="6">
    <source>
        <dbReference type="SAM" id="MobiDB-lite"/>
    </source>
</evidence>
<feature type="transmembrane region" description="Helical" evidence="7">
    <location>
        <begin position="132"/>
        <end position="155"/>
    </location>
</feature>
<proteinExistence type="predicted"/>
<evidence type="ECO:0000313" key="9">
    <source>
        <dbReference type="EMBL" id="PIK36898.1"/>
    </source>
</evidence>